<name>A0ABM9N1U3_9LACO</name>
<comment type="caution">
    <text evidence="1">The sequence shown here is derived from an EMBL/GenBank/DDBJ whole genome shotgun (WGS) entry which is preliminary data.</text>
</comment>
<dbReference type="Proteomes" id="UP001314166">
    <property type="component" value="Unassembled WGS sequence"/>
</dbReference>
<dbReference type="RefSeq" id="WP_338344876.1">
    <property type="nucleotide sequence ID" value="NZ_CAUZLH010000002.1"/>
</dbReference>
<reference evidence="1 2" key="1">
    <citation type="submission" date="2023-10" db="EMBL/GenBank/DDBJ databases">
        <authorList>
            <person name="Botero Cardona J."/>
        </authorList>
    </citation>
    <scope>NUCLEOTIDE SEQUENCE [LARGE SCALE GENOMIC DNA]</scope>
    <source>
        <strain evidence="1 2">R-55214</strain>
    </source>
</reference>
<protein>
    <submittedName>
        <fullName evidence="1">Uncharacterized protein</fullName>
    </submittedName>
</protein>
<proteinExistence type="predicted"/>
<dbReference type="EMBL" id="CAUZMB010000014">
    <property type="protein sequence ID" value="CAK1254206.1"/>
    <property type="molecule type" value="Genomic_DNA"/>
</dbReference>
<sequence>MNTESVIYYKDWLGRRHIITWGNINPDVIQNLFDKELSKRGLSPKIPKFNHGVWFMTQGIEFKIELTN</sequence>
<keyword evidence="2" id="KW-1185">Reference proteome</keyword>
<organism evidence="1 2">
    <name type="scientific">Fructobacillus evanidus</name>
    <dbReference type="NCBI Taxonomy" id="3064281"/>
    <lineage>
        <taxon>Bacteria</taxon>
        <taxon>Bacillati</taxon>
        <taxon>Bacillota</taxon>
        <taxon>Bacilli</taxon>
        <taxon>Lactobacillales</taxon>
        <taxon>Lactobacillaceae</taxon>
        <taxon>Fructobacillus</taxon>
    </lineage>
</organism>
<evidence type="ECO:0000313" key="2">
    <source>
        <dbReference type="Proteomes" id="UP001314166"/>
    </source>
</evidence>
<gene>
    <name evidence="1" type="ORF">R55214_HHFBAMCI_01531</name>
</gene>
<evidence type="ECO:0000313" key="1">
    <source>
        <dbReference type="EMBL" id="CAK1254206.1"/>
    </source>
</evidence>
<accession>A0ABM9N1U3</accession>